<proteinExistence type="predicted"/>
<name>A0A261ESQ2_9BIFI</name>
<sequence>MSRMYRPNMNRILWNISELIMDSLLADFLFWKHEWAWMALELFFCALSIYLIVFELRNSYVLVESGHIEVGYNMEIINSHKERYKHKAKEIA</sequence>
<reference evidence="2 3" key="1">
    <citation type="journal article" date="2017" name="BMC Genomics">
        <title>Comparative genomic and phylogenomic analyses of the Bifidobacteriaceae family.</title>
        <authorList>
            <person name="Lugli G.A."/>
            <person name="Milani C."/>
            <person name="Turroni F."/>
            <person name="Duranti S."/>
            <person name="Mancabelli L."/>
            <person name="Mangifesta M."/>
            <person name="Ferrario C."/>
            <person name="Modesto M."/>
            <person name="Mattarelli P."/>
            <person name="Jiri K."/>
            <person name="van Sinderen D."/>
            <person name="Ventura M."/>
        </authorList>
    </citation>
    <scope>NUCLEOTIDE SEQUENCE [LARGE SCALE GENOMIC DNA]</scope>
    <source>
        <strain evidence="2 3">DSM 22924</strain>
    </source>
</reference>
<evidence type="ECO:0000313" key="2">
    <source>
        <dbReference type="EMBL" id="OZG49889.1"/>
    </source>
</evidence>
<evidence type="ECO:0000256" key="1">
    <source>
        <dbReference type="SAM" id="Phobius"/>
    </source>
</evidence>
<accession>A0A261ESQ2</accession>
<keyword evidence="3" id="KW-1185">Reference proteome</keyword>
<evidence type="ECO:0000313" key="3">
    <source>
        <dbReference type="Proteomes" id="UP000216004"/>
    </source>
</evidence>
<feature type="transmembrane region" description="Helical" evidence="1">
    <location>
        <begin position="37"/>
        <end position="56"/>
    </location>
</feature>
<comment type="caution">
    <text evidence="2">The sequence shown here is derived from an EMBL/GenBank/DDBJ whole genome shotgun (WGS) entry which is preliminary data.</text>
</comment>
<keyword evidence="1" id="KW-1133">Transmembrane helix</keyword>
<dbReference type="AlphaFoldDB" id="A0A261ESQ2"/>
<protein>
    <submittedName>
        <fullName evidence="2">Uncharacterized protein</fullName>
    </submittedName>
</protein>
<gene>
    <name evidence="2" type="ORF">BOCO_0406</name>
</gene>
<keyword evidence="1" id="KW-0812">Transmembrane</keyword>
<dbReference type="Proteomes" id="UP000216004">
    <property type="component" value="Unassembled WGS sequence"/>
</dbReference>
<organism evidence="2 3">
    <name type="scientific">Bombiscardovia coagulans</name>
    <dbReference type="NCBI Taxonomy" id="686666"/>
    <lineage>
        <taxon>Bacteria</taxon>
        <taxon>Bacillati</taxon>
        <taxon>Actinomycetota</taxon>
        <taxon>Actinomycetes</taxon>
        <taxon>Bifidobacteriales</taxon>
        <taxon>Bifidobacteriaceae</taxon>
        <taxon>Bombiscardovia</taxon>
    </lineage>
</organism>
<keyword evidence="1" id="KW-0472">Membrane</keyword>
<dbReference type="EMBL" id="MWWS01000004">
    <property type="protein sequence ID" value="OZG49889.1"/>
    <property type="molecule type" value="Genomic_DNA"/>
</dbReference>
<feature type="transmembrane region" description="Helical" evidence="1">
    <location>
        <begin position="12"/>
        <end position="31"/>
    </location>
</feature>